<dbReference type="InterPro" id="IPR035488">
    <property type="entry name" value="FrlB_SIS"/>
</dbReference>
<dbReference type="CDD" id="cd05009">
    <property type="entry name" value="SIS_GlmS_GlmD_2"/>
    <property type="match status" value="1"/>
</dbReference>
<dbReference type="Proteomes" id="UP001168883">
    <property type="component" value="Unassembled WGS sequence"/>
</dbReference>
<dbReference type="SUPFAM" id="SSF53697">
    <property type="entry name" value="SIS domain"/>
    <property type="match status" value="1"/>
</dbReference>
<keyword evidence="1" id="KW-0119">Carbohydrate metabolism</keyword>
<evidence type="ECO:0000256" key="1">
    <source>
        <dbReference type="PIRNR" id="PIRNR009290"/>
    </source>
</evidence>
<dbReference type="PANTHER" id="PTHR10937">
    <property type="entry name" value="GLUCOSAMINE--FRUCTOSE-6-PHOSPHATE AMINOTRANSFERASE, ISOMERIZING"/>
    <property type="match status" value="1"/>
</dbReference>
<comment type="caution">
    <text evidence="3">The sequence shown here is derived from an EMBL/GenBank/DDBJ whole genome shotgun (WGS) entry which is preliminary data.</text>
</comment>
<dbReference type="InterPro" id="IPR035490">
    <property type="entry name" value="GlmS/FrlB_SIS"/>
</dbReference>
<sequence length="337" mass="38067">MLNFDRQRFIGITKGAVGLRSQIEQAVDEITKKQIDNVFLIGSGGTIAIKYPFEYIIKTHSSIPVYAEIAAELLVEGHKQLTDKSLVITSSLSGTTQETVDAAKFCREKGATVIGIVGDATTPLAQASDYVFANAAANDTLVESFHLQLLLIVLKFLNNRGEFDKYALFADQLATVPESLVAIKEKEDARAEAFAKKYKDEKYHMLVGSGNLWGWTYLYAMCVLEEMQWIHAKSIHAAEFFHGTIELVEKDMSIILFKGEDATRPLMERVERFVTQYSDEVTIFDAKDYALDGIHPEFREFLSTVTIATVMERVSAHLEVQRNHPLTTRRYYRVVKY</sequence>
<dbReference type="InterPro" id="IPR024713">
    <property type="entry name" value="Fructosamine_deglycase_FrlB"/>
</dbReference>
<dbReference type="RefSeq" id="WP_302880395.1">
    <property type="nucleotide sequence ID" value="NZ_JARLKN010000011.1"/>
</dbReference>
<comment type="subunit">
    <text evidence="1">Homooctamer.</text>
</comment>
<dbReference type="Pfam" id="PF01380">
    <property type="entry name" value="SIS"/>
    <property type="match status" value="1"/>
</dbReference>
<keyword evidence="1 3" id="KW-0378">Hydrolase</keyword>
<dbReference type="InterPro" id="IPR046348">
    <property type="entry name" value="SIS_dom_sf"/>
</dbReference>
<dbReference type="EC" id="3.5.-.-" evidence="1"/>
<accession>A0ABT8VGM9</accession>
<dbReference type="GO" id="GO:0016787">
    <property type="term" value="F:hydrolase activity"/>
    <property type="evidence" value="ECO:0007669"/>
    <property type="project" value="UniProtKB-KW"/>
</dbReference>
<organism evidence="3 4">
    <name type="scientific">Paenibacillus ehimensis</name>
    <dbReference type="NCBI Taxonomy" id="79264"/>
    <lineage>
        <taxon>Bacteria</taxon>
        <taxon>Bacillati</taxon>
        <taxon>Bacillota</taxon>
        <taxon>Bacilli</taxon>
        <taxon>Bacillales</taxon>
        <taxon>Paenibacillaceae</taxon>
        <taxon>Paenibacillus</taxon>
    </lineage>
</organism>
<reference evidence="3" key="1">
    <citation type="submission" date="2023-07" db="EMBL/GenBank/DDBJ databases">
        <authorList>
            <person name="Aktuganov G."/>
            <person name="Boyko T."/>
            <person name="Delegan Y."/>
            <person name="Galimzianova N."/>
            <person name="Gilvanova E."/>
            <person name="Korobov V."/>
            <person name="Kuzmina L."/>
            <person name="Melentiev A."/>
            <person name="Milman P."/>
            <person name="Ryabova A."/>
            <person name="Stupak E."/>
            <person name="Yasakov T."/>
            <person name="Zharikova N."/>
            <person name="Zhurenko E."/>
        </authorList>
    </citation>
    <scope>NUCLEOTIDE SEQUENCE</scope>
    <source>
        <strain evidence="3">IB-739</strain>
    </source>
</reference>
<comment type="function">
    <text evidence="1">Catalyzes the conversion of a range of fructosamine 6-phosphates to glucose 6-phosphate and a free amino acid.</text>
</comment>
<gene>
    <name evidence="3" type="ORF">Q3C12_24290</name>
</gene>
<dbReference type="CDD" id="cd05710">
    <property type="entry name" value="SIS_1"/>
    <property type="match status" value="1"/>
</dbReference>
<evidence type="ECO:0000259" key="2">
    <source>
        <dbReference type="PROSITE" id="PS51464"/>
    </source>
</evidence>
<evidence type="ECO:0000313" key="4">
    <source>
        <dbReference type="Proteomes" id="UP001168883"/>
    </source>
</evidence>
<dbReference type="EMBL" id="JAUMKJ010000036">
    <property type="protein sequence ID" value="MDO3680136.1"/>
    <property type="molecule type" value="Genomic_DNA"/>
</dbReference>
<evidence type="ECO:0000313" key="3">
    <source>
        <dbReference type="EMBL" id="MDO3680136.1"/>
    </source>
</evidence>
<dbReference type="PANTHER" id="PTHR10937:SF14">
    <property type="entry name" value="FRUCTOSELYSINE 6-PHOSPHATE DEGLYCASE"/>
    <property type="match status" value="1"/>
</dbReference>
<name>A0ABT8VGM9_9BACL</name>
<proteinExistence type="predicted"/>
<keyword evidence="4" id="KW-1185">Reference proteome</keyword>
<dbReference type="InterPro" id="IPR001347">
    <property type="entry name" value="SIS_dom"/>
</dbReference>
<feature type="domain" description="SIS" evidence="2">
    <location>
        <begin position="26"/>
        <end position="162"/>
    </location>
</feature>
<dbReference type="Gene3D" id="3.40.50.10490">
    <property type="entry name" value="Glucose-6-phosphate isomerase like protein, domain 1"/>
    <property type="match status" value="2"/>
</dbReference>
<protein>
    <recommendedName>
        <fullName evidence="1">Fructosamine deglycase</fullName>
        <ecNumber evidence="1">3.5.-.-</ecNumber>
    </recommendedName>
</protein>
<dbReference type="PIRSF" id="PIRSF009290">
    <property type="entry name" value="FrlB"/>
    <property type="match status" value="1"/>
</dbReference>
<dbReference type="PROSITE" id="PS51464">
    <property type="entry name" value="SIS"/>
    <property type="match status" value="1"/>
</dbReference>